<dbReference type="RefSeq" id="WP_126757708.1">
    <property type="nucleotide sequence ID" value="NZ_PIPQ01000005.1"/>
</dbReference>
<protein>
    <submittedName>
        <fullName evidence="2">DUF2937 domain-containing protein</fullName>
    </submittedName>
</protein>
<keyword evidence="3" id="KW-1185">Reference proteome</keyword>
<keyword evidence="1" id="KW-0472">Membrane</keyword>
<dbReference type="EMBL" id="PIPQ01000005">
    <property type="protein sequence ID" value="RUO39833.1"/>
    <property type="molecule type" value="Genomic_DNA"/>
</dbReference>
<dbReference type="PIRSF" id="PIRSF029393">
    <property type="entry name" value="UCP029393"/>
    <property type="match status" value="1"/>
</dbReference>
<dbReference type="Proteomes" id="UP000286976">
    <property type="component" value="Unassembled WGS sequence"/>
</dbReference>
<name>A0A432X154_9GAMM</name>
<dbReference type="OrthoDB" id="7021410at2"/>
<feature type="transmembrane region" description="Helical" evidence="1">
    <location>
        <begin position="135"/>
        <end position="155"/>
    </location>
</feature>
<evidence type="ECO:0000313" key="2">
    <source>
        <dbReference type="EMBL" id="RUO39833.1"/>
    </source>
</evidence>
<comment type="caution">
    <text evidence="2">The sequence shown here is derived from an EMBL/GenBank/DDBJ whole genome shotgun (WGS) entry which is preliminary data.</text>
</comment>
<reference evidence="2 3" key="1">
    <citation type="journal article" date="2011" name="Front. Microbiol.">
        <title>Genomic signatures of strain selection and enhancement in Bacillus atrophaeus var. globigii, a historical biowarfare simulant.</title>
        <authorList>
            <person name="Gibbons H.S."/>
            <person name="Broomall S.M."/>
            <person name="McNew L.A."/>
            <person name="Daligault H."/>
            <person name="Chapman C."/>
            <person name="Bruce D."/>
            <person name="Karavis M."/>
            <person name="Krepps M."/>
            <person name="McGregor P.A."/>
            <person name="Hong C."/>
            <person name="Park K.H."/>
            <person name="Akmal A."/>
            <person name="Feldman A."/>
            <person name="Lin J.S."/>
            <person name="Chang W.E."/>
            <person name="Higgs B.W."/>
            <person name="Demirev P."/>
            <person name="Lindquist J."/>
            <person name="Liem A."/>
            <person name="Fochler E."/>
            <person name="Read T.D."/>
            <person name="Tapia R."/>
            <person name="Johnson S."/>
            <person name="Bishop-Lilly K.A."/>
            <person name="Detter C."/>
            <person name="Han C."/>
            <person name="Sozhamannan S."/>
            <person name="Rosenzweig C.N."/>
            <person name="Skowronski E.W."/>
        </authorList>
    </citation>
    <scope>NUCLEOTIDE SEQUENCE [LARGE SCALE GENOMIC DNA]</scope>
    <source>
        <strain evidence="2 3">AIT1</strain>
    </source>
</reference>
<organism evidence="2 3">
    <name type="scientific">Aliidiomarina taiwanensis</name>
    <dbReference type="NCBI Taxonomy" id="946228"/>
    <lineage>
        <taxon>Bacteria</taxon>
        <taxon>Pseudomonadati</taxon>
        <taxon>Pseudomonadota</taxon>
        <taxon>Gammaproteobacteria</taxon>
        <taxon>Alteromonadales</taxon>
        <taxon>Idiomarinaceae</taxon>
        <taxon>Aliidiomarina</taxon>
    </lineage>
</organism>
<dbReference type="InterPro" id="IPR016917">
    <property type="entry name" value="UCP029393"/>
</dbReference>
<evidence type="ECO:0000256" key="1">
    <source>
        <dbReference type="SAM" id="Phobius"/>
    </source>
</evidence>
<dbReference type="Pfam" id="PF11157">
    <property type="entry name" value="DUF2937"/>
    <property type="match status" value="1"/>
</dbReference>
<proteinExistence type="predicted"/>
<dbReference type="InterPro" id="IPR022584">
    <property type="entry name" value="DUF2937"/>
</dbReference>
<accession>A0A432X154</accession>
<keyword evidence="1" id="KW-1133">Transmembrane helix</keyword>
<evidence type="ECO:0000313" key="3">
    <source>
        <dbReference type="Proteomes" id="UP000286976"/>
    </source>
</evidence>
<gene>
    <name evidence="2" type="ORF">CWE15_08750</name>
</gene>
<keyword evidence="1" id="KW-0812">Transmembrane</keyword>
<dbReference type="AlphaFoldDB" id="A0A432X154"/>
<sequence>MNIVFSYIRLLVFLGCALAGVQVPGFVDQYGKSLEAHVLESQFALQEFQADADKFFEGNLERLIAHYKASDDAVFHDGGSSIETIYARNVMLKANLAAFRSSFFSAYQQALFAPVPDVGEEVRSNYTYTVQLNPVAVGFGLGVGFFIALGIELLLRLLCFLGRRFVAASKKRKLMS</sequence>